<dbReference type="SUPFAM" id="SSF53335">
    <property type="entry name" value="S-adenosyl-L-methionine-dependent methyltransferases"/>
    <property type="match status" value="1"/>
</dbReference>
<evidence type="ECO:0000313" key="2">
    <source>
        <dbReference type="EMBL" id="KAF2430167.1"/>
    </source>
</evidence>
<protein>
    <submittedName>
        <fullName evidence="2">S-adenosyl-L-methionine-dependent methyltransferase</fullName>
    </submittedName>
</protein>
<feature type="region of interest" description="Disordered" evidence="1">
    <location>
        <begin position="1"/>
        <end position="157"/>
    </location>
</feature>
<evidence type="ECO:0000256" key="1">
    <source>
        <dbReference type="SAM" id="MobiDB-lite"/>
    </source>
</evidence>
<comment type="caution">
    <text evidence="2">The sequence shown here is derived from an EMBL/GenBank/DDBJ whole genome shotgun (WGS) entry which is preliminary data.</text>
</comment>
<dbReference type="PANTHER" id="PTHR43591">
    <property type="entry name" value="METHYLTRANSFERASE"/>
    <property type="match status" value="1"/>
</dbReference>
<feature type="compositionally biased region" description="Polar residues" evidence="1">
    <location>
        <begin position="1"/>
        <end position="22"/>
    </location>
</feature>
<keyword evidence="3" id="KW-1185">Reference proteome</keyword>
<name>A0A9P4NR76_9PEZI</name>
<dbReference type="Proteomes" id="UP000800235">
    <property type="component" value="Unassembled WGS sequence"/>
</dbReference>
<proteinExistence type="predicted"/>
<evidence type="ECO:0000313" key="3">
    <source>
        <dbReference type="Proteomes" id="UP000800235"/>
    </source>
</evidence>
<sequence>MSEQPALVSQTLQQDNNTNQSIFGDAAPFVFGTSSPPAPGNTATPDLGSSAEPVISSTSQPGEHGNIPQAVADSIAHSNTTSTNQPSHPFESGSSQPTTQWGAPSEASQPTPQWGASSEAVPITASETTDAFQQAEHGVEVGRDSEQDDGYETDGSAASMSLASGARNFIFENGRRYHSFRAGAYSFPNDDREQDREDLKHAMYLKLFNKALHLAPIPTSGSINVIDLGTGTGIWAIDFADQYPDASVLGIDLSPIQTNWVPPNLKFMVDDAESDWVNPTDHFDYIHTRHTIQAFHNWPRLFGRAYNHLKPGGWIECQEIDHFPRCEDGSMASDNPMVKYWDYVADGLTITGVDFHLAPSLAKFMRAAGFVNVTERVFFTPIGPWPKNRVMKEVGLYWRAVLMEGLEAIALGPFTRGLGWRKEEVEVFLASVRKAYLDKSTHSYMPFHVVYGQKPMY</sequence>
<accession>A0A9P4NR76</accession>
<gene>
    <name evidence="2" type="ORF">EJ08DRAFT_589708</name>
</gene>
<dbReference type="GO" id="GO:0032259">
    <property type="term" value="P:methylation"/>
    <property type="evidence" value="ECO:0007669"/>
    <property type="project" value="UniProtKB-KW"/>
</dbReference>
<dbReference type="GO" id="GO:0008168">
    <property type="term" value="F:methyltransferase activity"/>
    <property type="evidence" value="ECO:0007669"/>
    <property type="project" value="UniProtKB-KW"/>
</dbReference>
<feature type="compositionally biased region" description="Polar residues" evidence="1">
    <location>
        <begin position="76"/>
        <end position="116"/>
    </location>
</feature>
<dbReference type="Pfam" id="PF13489">
    <property type="entry name" value="Methyltransf_23"/>
    <property type="match status" value="1"/>
</dbReference>
<dbReference type="Gene3D" id="3.40.50.150">
    <property type="entry name" value="Vaccinia Virus protein VP39"/>
    <property type="match status" value="1"/>
</dbReference>
<dbReference type="EMBL" id="MU007041">
    <property type="protein sequence ID" value="KAF2430167.1"/>
    <property type="molecule type" value="Genomic_DNA"/>
</dbReference>
<keyword evidence="2" id="KW-0808">Transferase</keyword>
<organism evidence="2 3">
    <name type="scientific">Tothia fuscella</name>
    <dbReference type="NCBI Taxonomy" id="1048955"/>
    <lineage>
        <taxon>Eukaryota</taxon>
        <taxon>Fungi</taxon>
        <taxon>Dikarya</taxon>
        <taxon>Ascomycota</taxon>
        <taxon>Pezizomycotina</taxon>
        <taxon>Dothideomycetes</taxon>
        <taxon>Pleosporomycetidae</taxon>
        <taxon>Venturiales</taxon>
        <taxon>Cylindrosympodiaceae</taxon>
        <taxon>Tothia</taxon>
    </lineage>
</organism>
<dbReference type="PANTHER" id="PTHR43591:SF10">
    <property type="entry name" value="ABC TRANSMEMBRANE TYPE-1 DOMAIN-CONTAINING PROTEIN-RELATED"/>
    <property type="match status" value="1"/>
</dbReference>
<dbReference type="AlphaFoldDB" id="A0A9P4NR76"/>
<keyword evidence="2" id="KW-0489">Methyltransferase</keyword>
<dbReference type="OrthoDB" id="2013972at2759"/>
<dbReference type="InterPro" id="IPR029063">
    <property type="entry name" value="SAM-dependent_MTases_sf"/>
</dbReference>
<dbReference type="CDD" id="cd02440">
    <property type="entry name" value="AdoMet_MTases"/>
    <property type="match status" value="1"/>
</dbReference>
<reference evidence="2" key="1">
    <citation type="journal article" date="2020" name="Stud. Mycol.">
        <title>101 Dothideomycetes genomes: a test case for predicting lifestyles and emergence of pathogens.</title>
        <authorList>
            <person name="Haridas S."/>
            <person name="Albert R."/>
            <person name="Binder M."/>
            <person name="Bloem J."/>
            <person name="Labutti K."/>
            <person name="Salamov A."/>
            <person name="Andreopoulos B."/>
            <person name="Baker S."/>
            <person name="Barry K."/>
            <person name="Bills G."/>
            <person name="Bluhm B."/>
            <person name="Cannon C."/>
            <person name="Castanera R."/>
            <person name="Culley D."/>
            <person name="Daum C."/>
            <person name="Ezra D."/>
            <person name="Gonzalez J."/>
            <person name="Henrissat B."/>
            <person name="Kuo A."/>
            <person name="Liang C."/>
            <person name="Lipzen A."/>
            <person name="Lutzoni F."/>
            <person name="Magnuson J."/>
            <person name="Mondo S."/>
            <person name="Nolan M."/>
            <person name="Ohm R."/>
            <person name="Pangilinan J."/>
            <person name="Park H.-J."/>
            <person name="Ramirez L."/>
            <person name="Alfaro M."/>
            <person name="Sun H."/>
            <person name="Tritt A."/>
            <person name="Yoshinaga Y."/>
            <person name="Zwiers L.-H."/>
            <person name="Turgeon B."/>
            <person name="Goodwin S."/>
            <person name="Spatafora J."/>
            <person name="Crous P."/>
            <person name="Grigoriev I."/>
        </authorList>
    </citation>
    <scope>NUCLEOTIDE SEQUENCE</scope>
    <source>
        <strain evidence="2">CBS 130266</strain>
    </source>
</reference>